<feature type="region of interest" description="Disordered" evidence="1">
    <location>
        <begin position="565"/>
        <end position="584"/>
    </location>
</feature>
<feature type="compositionally biased region" description="Low complexity" evidence="1">
    <location>
        <begin position="518"/>
        <end position="533"/>
    </location>
</feature>
<dbReference type="EMBL" id="CAJNDS010000221">
    <property type="protein sequence ID" value="CAE7029776.1"/>
    <property type="molecule type" value="Genomic_DNA"/>
</dbReference>
<reference evidence="2" key="1">
    <citation type="submission" date="2021-02" db="EMBL/GenBank/DDBJ databases">
        <authorList>
            <person name="Dougan E. K."/>
            <person name="Rhodes N."/>
            <person name="Thang M."/>
            <person name="Chan C."/>
        </authorList>
    </citation>
    <scope>NUCLEOTIDE SEQUENCE</scope>
</reference>
<organism evidence="2 3">
    <name type="scientific">Symbiodinium natans</name>
    <dbReference type="NCBI Taxonomy" id="878477"/>
    <lineage>
        <taxon>Eukaryota</taxon>
        <taxon>Sar</taxon>
        <taxon>Alveolata</taxon>
        <taxon>Dinophyceae</taxon>
        <taxon>Suessiales</taxon>
        <taxon>Symbiodiniaceae</taxon>
        <taxon>Symbiodinium</taxon>
    </lineage>
</organism>
<protein>
    <submittedName>
        <fullName evidence="2">Uncharacterized protein</fullName>
    </submittedName>
</protein>
<feature type="compositionally biased region" description="Pro residues" evidence="1">
    <location>
        <begin position="474"/>
        <end position="483"/>
    </location>
</feature>
<name>A0A812I9C2_9DINO</name>
<evidence type="ECO:0000313" key="2">
    <source>
        <dbReference type="EMBL" id="CAE7029776.1"/>
    </source>
</evidence>
<proteinExistence type="predicted"/>
<feature type="region of interest" description="Disordered" evidence="1">
    <location>
        <begin position="469"/>
        <end position="488"/>
    </location>
</feature>
<comment type="caution">
    <text evidence="2">The sequence shown here is derived from an EMBL/GenBank/DDBJ whole genome shotgun (WGS) entry which is preliminary data.</text>
</comment>
<evidence type="ECO:0000256" key="1">
    <source>
        <dbReference type="SAM" id="MobiDB-lite"/>
    </source>
</evidence>
<keyword evidence="3" id="KW-1185">Reference proteome</keyword>
<evidence type="ECO:0000313" key="3">
    <source>
        <dbReference type="Proteomes" id="UP000604046"/>
    </source>
</evidence>
<feature type="region of interest" description="Disordered" evidence="1">
    <location>
        <begin position="509"/>
        <end position="556"/>
    </location>
</feature>
<dbReference type="Proteomes" id="UP000604046">
    <property type="component" value="Unassembled WGS sequence"/>
</dbReference>
<dbReference type="AlphaFoldDB" id="A0A812I9C2"/>
<sequence length="900" mass="102017">MDPENICFQQAKEATEDMVLRELHEHELDLEDTRGIIKNKSWDALPHAFKVVGNPRFDYKSQYFVLTQNNGNMTLVKHIYLTKVKVTQAALQKHIVGQGYEIVWGAGHKQIERKALQWMMDDQDAGWEFIIKHGERDRSQLKQLRWIHKRISKEGSPIKGWSEKLVEKALDSLANEGCLAKLTTRYDLTIQDFRPTFLNTIFKVLVPHLADHSLWLLREPGVGKTPLARVTAMMFSRYFSGEGTFRSSSDFDFFRGIFFDKTIPAVYDDGDICAESVKKKKAFADVGDEEGMLKERWNAAKFVKGQSRIVVDNAYVALEVDLNASDISHEEFVKMIRPVLGYISDTDTRAILKRGCFIVFTKDSVYFRPPSQHEKRVSRQKWALRDILLDDCKHRFNNYKKNGPPPVDFPARAAAEKAWLEHVLQEHDSKHTVEERFTNSLLPRYVMKMEAEEFSEAHEGRAAMCEGVALDADSPPPETPAPMTPEAKVKRERFDQEFLLRSNTFSKSLGPSTVLELSPTSSGKGSSQKTSSPPHAVASTSLGPRAPDSAPIPNADFLHRNRLGKEPGLASSKTREASSRFKKPAAKNTYEAVPYVRHGQVSTKFRAHRQRWGYSIQGFMSMNYRELVRTLQKENILPKWTKKQCPRCGQGKLGKLKYVKCRKAWLHQCSSRACHKYLQPHDFHPIFFQGTGRSRTSLNLQASILYAAVAGVPINSTHLVLDTDHKPVERIFKNLADEVDVGKAVDEAALDAGQVLVQSGRKSGVKSVLLFFATGVSFCTQMEPVRTNFTFLECIIVVWVKPNYTKVYNIKLPNKTVLKVKSGTQWSDEIALIIRDFADIPGTRSPCAPTVHEKRVCELRDGSIFYSLGNLMYKVNNSGEHHLSPSERAYAAEILSKVTF</sequence>
<dbReference type="OrthoDB" id="417777at2759"/>
<gene>
    <name evidence="2" type="ORF">SNAT2548_LOCUS3583</name>
</gene>
<accession>A0A812I9C2</accession>